<proteinExistence type="predicted"/>
<keyword evidence="1" id="KW-0472">Membrane</keyword>
<feature type="transmembrane region" description="Helical" evidence="1">
    <location>
        <begin position="6"/>
        <end position="25"/>
    </location>
</feature>
<evidence type="ECO:0008006" key="4">
    <source>
        <dbReference type="Google" id="ProtNLM"/>
    </source>
</evidence>
<keyword evidence="3" id="KW-1185">Reference proteome</keyword>
<name>A0ABY8A7S0_9ACTN</name>
<accession>A0ABY8A7S0</accession>
<organism evidence="2 3">
    <name type="scientific">Streptomyces yunnanensis</name>
    <dbReference type="NCBI Taxonomy" id="156453"/>
    <lineage>
        <taxon>Bacteria</taxon>
        <taxon>Bacillati</taxon>
        <taxon>Actinomycetota</taxon>
        <taxon>Actinomycetes</taxon>
        <taxon>Kitasatosporales</taxon>
        <taxon>Streptomycetaceae</taxon>
        <taxon>Streptomyces</taxon>
    </lineage>
</organism>
<sequence length="92" mass="9443">MSSTAHALVMAALGAAAILAGLPAWRPLVRRRGWPPVPTLLFLVTCGLCVGITLPDQIAPGVVGRTLAPVRDCQPADWAHNTLGIAVGALLG</sequence>
<dbReference type="EMBL" id="CP095749">
    <property type="protein sequence ID" value="WEB40741.1"/>
    <property type="molecule type" value="Genomic_DNA"/>
</dbReference>
<keyword evidence="1" id="KW-0812">Transmembrane</keyword>
<dbReference type="RefSeq" id="WP_275307888.1">
    <property type="nucleotide sequence ID" value="NZ_CP095749.1"/>
</dbReference>
<evidence type="ECO:0000256" key="1">
    <source>
        <dbReference type="SAM" id="Phobius"/>
    </source>
</evidence>
<protein>
    <recommendedName>
        <fullName evidence="4">VanZ like family protein</fullName>
    </recommendedName>
</protein>
<reference evidence="2 3" key="1">
    <citation type="submission" date="2022-03" db="EMBL/GenBank/DDBJ databases">
        <title>Streptomyces yunnanensis P86,complete genome.</title>
        <authorList>
            <person name="Chen S."/>
            <person name="Zhang Q."/>
        </authorList>
    </citation>
    <scope>NUCLEOTIDE SEQUENCE [LARGE SCALE GENOMIC DNA]</scope>
    <source>
        <strain evidence="2 3">P86</strain>
    </source>
</reference>
<dbReference type="Proteomes" id="UP001218629">
    <property type="component" value="Chromosome"/>
</dbReference>
<keyword evidence="1" id="KW-1133">Transmembrane helix</keyword>
<gene>
    <name evidence="2" type="ORF">MOV08_16605</name>
</gene>
<evidence type="ECO:0000313" key="3">
    <source>
        <dbReference type="Proteomes" id="UP001218629"/>
    </source>
</evidence>
<feature type="transmembrane region" description="Helical" evidence="1">
    <location>
        <begin position="37"/>
        <end position="54"/>
    </location>
</feature>
<evidence type="ECO:0000313" key="2">
    <source>
        <dbReference type="EMBL" id="WEB40741.1"/>
    </source>
</evidence>